<dbReference type="GO" id="GO:0005506">
    <property type="term" value="F:iron ion binding"/>
    <property type="evidence" value="ECO:0007669"/>
    <property type="project" value="InterPro"/>
</dbReference>
<dbReference type="Pfam" id="PF08538">
    <property type="entry name" value="DUF1749"/>
    <property type="match status" value="1"/>
</dbReference>
<dbReference type="Proteomes" id="UP000481858">
    <property type="component" value="Unassembled WGS sequence"/>
</dbReference>
<dbReference type="SUPFAM" id="SSF53474">
    <property type="entry name" value="alpha/beta-Hydrolases"/>
    <property type="match status" value="1"/>
</dbReference>
<evidence type="ECO:0000256" key="1">
    <source>
        <dbReference type="PIRSR" id="PIRSR602401-1"/>
    </source>
</evidence>
<dbReference type="PRINTS" id="PR00463">
    <property type="entry name" value="EP450I"/>
</dbReference>
<dbReference type="GO" id="GO:0016705">
    <property type="term" value="F:oxidoreductase activity, acting on paired donors, with incorporation or reduction of molecular oxygen"/>
    <property type="evidence" value="ECO:0007669"/>
    <property type="project" value="InterPro"/>
</dbReference>
<protein>
    <submittedName>
        <fullName evidence="2">Uncharacterized protein</fullName>
    </submittedName>
</protein>
<dbReference type="Pfam" id="PF00067">
    <property type="entry name" value="p450"/>
    <property type="match status" value="1"/>
</dbReference>
<feature type="binding site" description="axial binding residue" evidence="1">
    <location>
        <position position="537"/>
    </location>
    <ligand>
        <name>heme</name>
        <dbReference type="ChEBI" id="CHEBI:30413"/>
    </ligand>
    <ligandPart>
        <name>Fe</name>
        <dbReference type="ChEBI" id="CHEBI:18248"/>
    </ligandPart>
</feature>
<comment type="caution">
    <text evidence="2">The sequence shown here is derived from an EMBL/GenBank/DDBJ whole genome shotgun (WGS) entry which is preliminary data.</text>
</comment>
<dbReference type="PRINTS" id="PR00385">
    <property type="entry name" value="P450"/>
</dbReference>
<dbReference type="InterPro" id="IPR029058">
    <property type="entry name" value="AB_hydrolase_fold"/>
</dbReference>
<dbReference type="AlphaFoldDB" id="A0A7C8IRQ3"/>
<dbReference type="InterPro" id="IPR001128">
    <property type="entry name" value="Cyt_P450"/>
</dbReference>
<name>A0A7C8IRQ3_9PEZI</name>
<gene>
    <name evidence="2" type="ORF">GQX73_g2993</name>
</gene>
<evidence type="ECO:0000313" key="3">
    <source>
        <dbReference type="Proteomes" id="UP000481858"/>
    </source>
</evidence>
<dbReference type="GO" id="GO:0004497">
    <property type="term" value="F:monooxygenase activity"/>
    <property type="evidence" value="ECO:0007669"/>
    <property type="project" value="InterPro"/>
</dbReference>
<dbReference type="SUPFAM" id="SSF48264">
    <property type="entry name" value="Cytochrome P450"/>
    <property type="match status" value="1"/>
</dbReference>
<reference evidence="2 3" key="1">
    <citation type="submission" date="2019-12" db="EMBL/GenBank/DDBJ databases">
        <title>Draft genome sequence of the ascomycete Xylaria multiplex DSM 110363.</title>
        <authorList>
            <person name="Buettner E."/>
            <person name="Kellner H."/>
        </authorList>
    </citation>
    <scope>NUCLEOTIDE SEQUENCE [LARGE SCALE GENOMIC DNA]</scope>
    <source>
        <strain evidence="2 3">DSM 110363</strain>
    </source>
</reference>
<dbReference type="InterPro" id="IPR002401">
    <property type="entry name" value="Cyt_P450_E_grp-I"/>
</dbReference>
<sequence>MSSPSTFTTTVHPFPSPTAHACAYEIGPQNAKNSLVFVGGLGDGPHTVPYTRSIAKRLEEDPNLSYSVFEFRLKSSYSAFGFARLVDDVADITALVKYLRSIGKERVILMGHSTGCQDCLEYTAPAHGTAPVDGYILQAPVCDRDAIALEMGYDQLDESVKAAKELIDMGRSHERMALTKLPEFMRDTPISAWRWYALVAADGEDNYFSPDLRDEVAASYWKRIDKPLLILFSGNDEFVSNSLDKEGLVNRWRQFCNSGIASELSGTIPGATHKVEDPAAEDWLCNLHDYAFDGITHQLFHPHGSDSLRNQQDEDIMKEVAFDDSLQNRLIEYYNPPLHKVIGQALSIFAKPRQTPLADELILSAAQKTDPAQFTLLSRMQDKVYNMSHLDIAAECLDHTAAGVDTTGDGLCFLMWTLSQPCSFYAQRRLQEELRANPDVSFDKLPYLDAVVLEGLRLFPPIPMSLPRYVPRHGRTIDGFYIPERTIVSSQAFSAHRIDQTVFPQPNLFKPERWFQEQGALDRKRLFFAFANGGRGCIGKHLALAEMKLLLRDVYSRFTTFPDDSMTDEDMEMSDQLISSRPQGKKCLLRFEQIDKNIHG</sequence>
<dbReference type="InParanoid" id="A0A7C8IRQ3"/>
<dbReference type="GO" id="GO:0020037">
    <property type="term" value="F:heme binding"/>
    <property type="evidence" value="ECO:0007669"/>
    <property type="project" value="InterPro"/>
</dbReference>
<dbReference type="Gene3D" id="3.40.50.1820">
    <property type="entry name" value="alpha/beta hydrolase"/>
    <property type="match status" value="1"/>
</dbReference>
<dbReference type="InterPro" id="IPR036396">
    <property type="entry name" value="Cyt_P450_sf"/>
</dbReference>
<dbReference type="PANTHER" id="PTHR31591">
    <property type="entry name" value="UPF0613 PROTEIN PB24D3.06C"/>
    <property type="match status" value="1"/>
</dbReference>
<keyword evidence="3" id="KW-1185">Reference proteome</keyword>
<keyword evidence="1" id="KW-0408">Iron</keyword>
<evidence type="ECO:0000313" key="2">
    <source>
        <dbReference type="EMBL" id="KAF2970609.1"/>
    </source>
</evidence>
<dbReference type="OrthoDB" id="1470350at2759"/>
<dbReference type="EMBL" id="WUBL01000021">
    <property type="protein sequence ID" value="KAF2970609.1"/>
    <property type="molecule type" value="Genomic_DNA"/>
</dbReference>
<dbReference type="Gene3D" id="1.10.630.10">
    <property type="entry name" value="Cytochrome P450"/>
    <property type="match status" value="1"/>
</dbReference>
<organism evidence="2 3">
    <name type="scientific">Xylaria multiplex</name>
    <dbReference type="NCBI Taxonomy" id="323545"/>
    <lineage>
        <taxon>Eukaryota</taxon>
        <taxon>Fungi</taxon>
        <taxon>Dikarya</taxon>
        <taxon>Ascomycota</taxon>
        <taxon>Pezizomycotina</taxon>
        <taxon>Sordariomycetes</taxon>
        <taxon>Xylariomycetidae</taxon>
        <taxon>Xylariales</taxon>
        <taxon>Xylariaceae</taxon>
        <taxon>Xylaria</taxon>
    </lineage>
</organism>
<accession>A0A7C8IRQ3</accession>
<proteinExistence type="predicted"/>
<keyword evidence="1" id="KW-0479">Metal-binding</keyword>
<keyword evidence="1" id="KW-0349">Heme</keyword>
<dbReference type="PANTHER" id="PTHR31591:SF7">
    <property type="entry name" value="DUF1749-DOMAIN-CONTAINING PROTEIN"/>
    <property type="match status" value="1"/>
</dbReference>
<dbReference type="InterPro" id="IPR013744">
    <property type="entry name" value="SidJ"/>
</dbReference>
<comment type="cofactor">
    <cofactor evidence="1">
        <name>heme</name>
        <dbReference type="ChEBI" id="CHEBI:30413"/>
    </cofactor>
</comment>